<organism evidence="1 2">
    <name type="scientific">Pistacia atlantica</name>
    <dbReference type="NCBI Taxonomy" id="434234"/>
    <lineage>
        <taxon>Eukaryota</taxon>
        <taxon>Viridiplantae</taxon>
        <taxon>Streptophyta</taxon>
        <taxon>Embryophyta</taxon>
        <taxon>Tracheophyta</taxon>
        <taxon>Spermatophyta</taxon>
        <taxon>Magnoliopsida</taxon>
        <taxon>eudicotyledons</taxon>
        <taxon>Gunneridae</taxon>
        <taxon>Pentapetalae</taxon>
        <taxon>rosids</taxon>
        <taxon>malvids</taxon>
        <taxon>Sapindales</taxon>
        <taxon>Anacardiaceae</taxon>
        <taxon>Pistacia</taxon>
    </lineage>
</organism>
<proteinExistence type="predicted"/>
<sequence>MLNFYRFSKNKEQDSMDPVSSDGVNTAEDWITGKDVCLEDYGTSDWMALDPPASNTMLLGSASDEVEELGEGFDDYEIFNGEEENVDDNPVSQ</sequence>
<reference evidence="2" key="1">
    <citation type="journal article" date="2023" name="G3 (Bethesda)">
        <title>Genome assembly and association tests identify interacting loci associated with vigor, precocity, and sex in interspecific pistachio rootstocks.</title>
        <authorList>
            <person name="Palmer W."/>
            <person name="Jacygrad E."/>
            <person name="Sagayaradj S."/>
            <person name="Cavanaugh K."/>
            <person name="Han R."/>
            <person name="Bertier L."/>
            <person name="Beede B."/>
            <person name="Kafkas S."/>
            <person name="Golino D."/>
            <person name="Preece J."/>
            <person name="Michelmore R."/>
        </authorList>
    </citation>
    <scope>NUCLEOTIDE SEQUENCE [LARGE SCALE GENOMIC DNA]</scope>
</reference>
<comment type="caution">
    <text evidence="1">The sequence shown here is derived from an EMBL/GenBank/DDBJ whole genome shotgun (WGS) entry which is preliminary data.</text>
</comment>
<keyword evidence="2" id="KW-1185">Reference proteome</keyword>
<dbReference type="EMBL" id="CM047899">
    <property type="protein sequence ID" value="KAJ0100770.1"/>
    <property type="molecule type" value="Genomic_DNA"/>
</dbReference>
<evidence type="ECO:0000313" key="1">
    <source>
        <dbReference type="EMBL" id="KAJ0100770.1"/>
    </source>
</evidence>
<name>A0ACC1BP36_9ROSI</name>
<gene>
    <name evidence="1" type="ORF">Patl1_06433</name>
</gene>
<evidence type="ECO:0000313" key="2">
    <source>
        <dbReference type="Proteomes" id="UP001164250"/>
    </source>
</evidence>
<dbReference type="Proteomes" id="UP001164250">
    <property type="component" value="Chromosome 3"/>
</dbReference>
<protein>
    <submittedName>
        <fullName evidence="1">Uncharacterized protein</fullName>
    </submittedName>
</protein>
<accession>A0ACC1BP36</accession>